<dbReference type="PANTHER" id="PTHR32472:SF10">
    <property type="entry name" value="DNA REPAIR PROTEIN RADA-LIKE PROTEIN"/>
    <property type="match status" value="1"/>
</dbReference>
<gene>
    <name evidence="2" type="ORF">I551_6701</name>
</gene>
<dbReference type="PRINTS" id="PR01874">
    <property type="entry name" value="DNAREPAIRADA"/>
</dbReference>
<feature type="region of interest" description="Disordered" evidence="1">
    <location>
        <begin position="1"/>
        <end position="48"/>
    </location>
</feature>
<dbReference type="SUPFAM" id="SSF52540">
    <property type="entry name" value="P-loop containing nucleoside triphosphate hydrolases"/>
    <property type="match status" value="1"/>
</dbReference>
<evidence type="ECO:0000313" key="3">
    <source>
        <dbReference type="Proteomes" id="UP000020681"/>
    </source>
</evidence>
<comment type="caution">
    <text evidence="2">The sequence shown here is derived from an EMBL/GenBank/DDBJ whole genome shotgun (WGS) entry which is preliminary data.</text>
</comment>
<dbReference type="InterPro" id="IPR027417">
    <property type="entry name" value="P-loop_NTPase"/>
</dbReference>
<feature type="compositionally biased region" description="Basic and acidic residues" evidence="1">
    <location>
        <begin position="30"/>
        <end position="43"/>
    </location>
</feature>
<name>A0ABP3ABE4_MYCUL</name>
<sequence>MSASRRCCSKWPTAGRSRGNAFCTSPAKSPRADPAARRPDRLRRPAAPDISEVSAIDNSAEIYLAAESDLHAVLDHIDTVGSALVIVDSVQTMSTSEVDGVTGGVTQVRAVTAALTAAAKSNGFALILVGHVTKDGAIAGPAR</sequence>
<evidence type="ECO:0000313" key="2">
    <source>
        <dbReference type="EMBL" id="EUA86906.1"/>
    </source>
</evidence>
<reference evidence="2 3" key="1">
    <citation type="submission" date="2014-01" db="EMBL/GenBank/DDBJ databases">
        <authorList>
            <person name="Dobos K."/>
            <person name="Lenaerts A."/>
            <person name="Ordway D."/>
            <person name="DeGroote M.A."/>
            <person name="Parker T."/>
            <person name="Sizemore C."/>
            <person name="Tallon L.J."/>
            <person name="Sadzewicz L.K."/>
            <person name="Sengamalay N."/>
            <person name="Fraser C.M."/>
            <person name="Hine E."/>
            <person name="Shefchek K.A."/>
            <person name="Das S.P."/>
            <person name="Tettelin H."/>
        </authorList>
    </citation>
    <scope>NUCLEOTIDE SEQUENCE [LARGE SCALE GENOMIC DNA]</scope>
    <source>
        <strain evidence="2 3">Harvey</strain>
    </source>
</reference>
<accession>A0ABP3ABE4</accession>
<keyword evidence="3" id="KW-1185">Reference proteome</keyword>
<dbReference type="EMBL" id="JAOL01000167">
    <property type="protein sequence ID" value="EUA86906.1"/>
    <property type="molecule type" value="Genomic_DNA"/>
</dbReference>
<evidence type="ECO:0000256" key="1">
    <source>
        <dbReference type="SAM" id="MobiDB-lite"/>
    </source>
</evidence>
<dbReference type="Proteomes" id="UP000020681">
    <property type="component" value="Unassembled WGS sequence"/>
</dbReference>
<proteinExistence type="predicted"/>
<dbReference type="PANTHER" id="PTHR32472">
    <property type="entry name" value="DNA REPAIR PROTEIN RADA"/>
    <property type="match status" value="1"/>
</dbReference>
<dbReference type="Gene3D" id="3.40.50.300">
    <property type="entry name" value="P-loop containing nucleotide triphosphate hydrolases"/>
    <property type="match status" value="1"/>
</dbReference>
<organism evidence="2 3">
    <name type="scientific">Mycobacterium ulcerans str. Harvey</name>
    <dbReference type="NCBI Taxonomy" id="1299332"/>
    <lineage>
        <taxon>Bacteria</taxon>
        <taxon>Bacillati</taxon>
        <taxon>Actinomycetota</taxon>
        <taxon>Actinomycetes</taxon>
        <taxon>Mycobacteriales</taxon>
        <taxon>Mycobacteriaceae</taxon>
        <taxon>Mycobacterium</taxon>
        <taxon>Mycobacterium ulcerans group</taxon>
    </lineage>
</organism>
<protein>
    <submittedName>
        <fullName evidence="2">AAA domain protein</fullName>
    </submittedName>
</protein>